<organism evidence="2">
    <name type="scientific">Fonticula alba</name>
    <name type="common">Slime mold</name>
    <dbReference type="NCBI Taxonomy" id="691883"/>
    <lineage>
        <taxon>Eukaryota</taxon>
        <taxon>Rotosphaerida</taxon>
        <taxon>Fonticulaceae</taxon>
        <taxon>Fonticula</taxon>
    </lineage>
</organism>
<dbReference type="GeneID" id="20529890"/>
<evidence type="ECO:0000313" key="2">
    <source>
        <dbReference type="EMBL" id="KCV68242.1"/>
    </source>
</evidence>
<gene>
    <name evidence="2" type="ORF">H696_05165</name>
</gene>
<keyword evidence="1" id="KW-0732">Signal</keyword>
<proteinExistence type="predicted"/>
<feature type="chain" id="PRO_5001571736" description="WSC domain-containing protein" evidence="1">
    <location>
        <begin position="35"/>
        <end position="150"/>
    </location>
</feature>
<dbReference type="AlphaFoldDB" id="A0A058Z3X7"/>
<evidence type="ECO:0000313" key="3">
    <source>
        <dbReference type="Proteomes" id="UP000030693"/>
    </source>
</evidence>
<protein>
    <recommendedName>
        <fullName evidence="4">WSC domain-containing protein</fullName>
    </recommendedName>
</protein>
<dbReference type="RefSeq" id="XP_009497296.1">
    <property type="nucleotide sequence ID" value="XM_009499021.1"/>
</dbReference>
<reference evidence="2" key="1">
    <citation type="submission" date="2013-04" db="EMBL/GenBank/DDBJ databases">
        <title>The Genome Sequence of Fonticula alba ATCC 38817.</title>
        <authorList>
            <consortium name="The Broad Institute Genomics Platform"/>
            <person name="Russ C."/>
            <person name="Cuomo C."/>
            <person name="Burger G."/>
            <person name="Gray M.W."/>
            <person name="Holland P.W.H."/>
            <person name="King N."/>
            <person name="Lang F.B.F."/>
            <person name="Roger A.J."/>
            <person name="Ruiz-Trillo I."/>
            <person name="Brown M."/>
            <person name="Walker B."/>
            <person name="Young S."/>
            <person name="Zeng Q."/>
            <person name="Gargeya S."/>
            <person name="Fitzgerald M."/>
            <person name="Haas B."/>
            <person name="Abouelleil A."/>
            <person name="Allen A.W."/>
            <person name="Alvarado L."/>
            <person name="Arachchi H.M."/>
            <person name="Berlin A.M."/>
            <person name="Chapman S.B."/>
            <person name="Gainer-Dewar J."/>
            <person name="Goldberg J."/>
            <person name="Griggs A."/>
            <person name="Gujja S."/>
            <person name="Hansen M."/>
            <person name="Howarth C."/>
            <person name="Imamovic A."/>
            <person name="Ireland A."/>
            <person name="Larimer J."/>
            <person name="McCowan C."/>
            <person name="Murphy C."/>
            <person name="Pearson M."/>
            <person name="Poon T.W."/>
            <person name="Priest M."/>
            <person name="Roberts A."/>
            <person name="Saif S."/>
            <person name="Shea T."/>
            <person name="Sisk P."/>
            <person name="Sykes S."/>
            <person name="Wortman J."/>
            <person name="Nusbaum C."/>
            <person name="Birren B."/>
        </authorList>
    </citation>
    <scope>NUCLEOTIDE SEQUENCE [LARGE SCALE GENOMIC DNA]</scope>
    <source>
        <strain evidence="2">ATCC 38817</strain>
    </source>
</reference>
<keyword evidence="3" id="KW-1185">Reference proteome</keyword>
<dbReference type="Proteomes" id="UP000030693">
    <property type="component" value="Unassembled WGS sequence"/>
</dbReference>
<accession>A0A058Z3X7</accession>
<evidence type="ECO:0000256" key="1">
    <source>
        <dbReference type="SAM" id="SignalP"/>
    </source>
</evidence>
<sequence>MTLAPQKKSTPVAGLMVALLAALVLAMLPCKVDAFAEFANTRPLADGVLFDGQAAEAGLVIPGQRDCFIDVGPSTGPMAETAGKLAGGYYVNSPGMALCCQDIGILRPSGPDGSFVCRYACEHKKSSSAFISTMMNSDARCMTNCYAMAT</sequence>
<name>A0A058Z3X7_FONAL</name>
<evidence type="ECO:0008006" key="4">
    <source>
        <dbReference type="Google" id="ProtNLM"/>
    </source>
</evidence>
<dbReference type="EMBL" id="KB932209">
    <property type="protein sequence ID" value="KCV68242.1"/>
    <property type="molecule type" value="Genomic_DNA"/>
</dbReference>
<feature type="signal peptide" evidence="1">
    <location>
        <begin position="1"/>
        <end position="34"/>
    </location>
</feature>